<dbReference type="RefSeq" id="WP_008076754.1">
    <property type="nucleotide sequence ID" value="NZ_AEVT01000059.1"/>
</dbReference>
<reference evidence="1 2" key="1">
    <citation type="journal article" date="2012" name="Int. J. Syst. Evol. Microbiol.">
        <title>Vibrio caribbeanicus sp. nov., isolated from the marine sponge Scleritoderma cyanea.</title>
        <authorList>
            <person name="Hoffmann M."/>
            <person name="Monday S.R."/>
            <person name="Allard M.W."/>
            <person name="Strain E.A."/>
            <person name="Whittaker P."/>
            <person name="Naum M."/>
            <person name="McCarthy P.J."/>
            <person name="Lopez J.V."/>
            <person name="Fischer M."/>
            <person name="Brown E.W."/>
        </authorList>
    </citation>
    <scope>NUCLEOTIDE SEQUENCE [LARGE SCALE GENOMIC DNA]</scope>
    <source>
        <strain evidence="2">DSMZ 21326</strain>
    </source>
</reference>
<accession>E8M6M3</accession>
<protein>
    <recommendedName>
        <fullName evidence="3">Trp operon leader peptide</fullName>
    </recommendedName>
</protein>
<gene>
    <name evidence="1" type="ORF">VISI1226_22265</name>
</gene>
<evidence type="ECO:0008006" key="3">
    <source>
        <dbReference type="Google" id="ProtNLM"/>
    </source>
</evidence>
<dbReference type="InterPro" id="IPR012639">
    <property type="entry name" value="Trp_leader2"/>
</dbReference>
<evidence type="ECO:0000313" key="2">
    <source>
        <dbReference type="Proteomes" id="UP000006228"/>
    </source>
</evidence>
<name>E8M6M3_PHOS4</name>
<evidence type="ECO:0000313" key="1">
    <source>
        <dbReference type="EMBL" id="EGA70341.1"/>
    </source>
</evidence>
<dbReference type="Pfam" id="PF08056">
    <property type="entry name" value="Trp_leader2"/>
    <property type="match status" value="1"/>
</dbReference>
<dbReference type="EMBL" id="AEVT01000059">
    <property type="protein sequence ID" value="EGA70341.1"/>
    <property type="molecule type" value="Genomic_DNA"/>
</dbReference>
<proteinExistence type="predicted"/>
<comment type="caution">
    <text evidence="1">The sequence shown here is derived from an EMBL/GenBank/DDBJ whole genome shotgun (WGS) entry which is preliminary data.</text>
</comment>
<dbReference type="AlphaFoldDB" id="E8M6M3"/>
<organism evidence="1 2">
    <name type="scientific">Vibrio sinaloensis DSM 21326</name>
    <dbReference type="NCBI Taxonomy" id="945550"/>
    <lineage>
        <taxon>Bacteria</taxon>
        <taxon>Pseudomonadati</taxon>
        <taxon>Pseudomonadota</taxon>
        <taxon>Gammaproteobacteria</taxon>
        <taxon>Vibrionales</taxon>
        <taxon>Vibrionaceae</taxon>
        <taxon>Vibrio</taxon>
        <taxon>Vibrio oreintalis group</taxon>
    </lineage>
</organism>
<dbReference type="GeneID" id="95569246"/>
<sequence>MLQENTYNQKSNLASMQSGREEAVVAGNLNWWRTWTSSWWASVYF</sequence>
<dbReference type="Proteomes" id="UP000006228">
    <property type="component" value="Unassembled WGS sequence"/>
</dbReference>